<name>A0A482WZL3_LAOST</name>
<feature type="compositionally biased region" description="Basic and acidic residues" evidence="1">
    <location>
        <begin position="1"/>
        <end position="37"/>
    </location>
</feature>
<evidence type="ECO:0000313" key="2">
    <source>
        <dbReference type="EMBL" id="RZF38706.1"/>
    </source>
</evidence>
<proteinExistence type="predicted"/>
<dbReference type="AlphaFoldDB" id="A0A482WZL3"/>
<dbReference type="EMBL" id="QKKF02021973">
    <property type="protein sequence ID" value="RZF38706.1"/>
    <property type="molecule type" value="Genomic_DNA"/>
</dbReference>
<accession>A0A482WZL3</accession>
<dbReference type="InParanoid" id="A0A482WZL3"/>
<comment type="caution">
    <text evidence="2">The sequence shown here is derived from an EMBL/GenBank/DDBJ whole genome shotgun (WGS) entry which is preliminary data.</text>
</comment>
<protein>
    <submittedName>
        <fullName evidence="2">Uncharacterized protein</fullName>
    </submittedName>
</protein>
<feature type="compositionally biased region" description="Basic and acidic residues" evidence="1">
    <location>
        <begin position="92"/>
        <end position="125"/>
    </location>
</feature>
<keyword evidence="3" id="KW-1185">Reference proteome</keyword>
<organism evidence="2 3">
    <name type="scientific">Laodelphax striatellus</name>
    <name type="common">Small brown planthopper</name>
    <name type="synonym">Delphax striatella</name>
    <dbReference type="NCBI Taxonomy" id="195883"/>
    <lineage>
        <taxon>Eukaryota</taxon>
        <taxon>Metazoa</taxon>
        <taxon>Ecdysozoa</taxon>
        <taxon>Arthropoda</taxon>
        <taxon>Hexapoda</taxon>
        <taxon>Insecta</taxon>
        <taxon>Pterygota</taxon>
        <taxon>Neoptera</taxon>
        <taxon>Paraneoptera</taxon>
        <taxon>Hemiptera</taxon>
        <taxon>Auchenorrhyncha</taxon>
        <taxon>Fulgoroidea</taxon>
        <taxon>Delphacidae</taxon>
        <taxon>Criomorphinae</taxon>
        <taxon>Laodelphax</taxon>
    </lineage>
</organism>
<feature type="compositionally biased region" description="Basic and acidic residues" evidence="1">
    <location>
        <begin position="45"/>
        <end position="54"/>
    </location>
</feature>
<sequence length="164" mass="19239">MLEYNEGQRKDIKMEEDGDEGQAKDKGRGSTEKDKTVEFVSRQESLNDEKREEPVMDYNGIEIRVIQEDELSVEDEEFHNNWDEEQEEIGEGDDRGGENTEQRVEDNRREDNGVKKDQALGDIREESDVAEFEENNVRVKQEDELIIPDDDDDEFGADWYKEEN</sequence>
<dbReference type="Proteomes" id="UP000291343">
    <property type="component" value="Unassembled WGS sequence"/>
</dbReference>
<evidence type="ECO:0000256" key="1">
    <source>
        <dbReference type="SAM" id="MobiDB-lite"/>
    </source>
</evidence>
<evidence type="ECO:0000313" key="3">
    <source>
        <dbReference type="Proteomes" id="UP000291343"/>
    </source>
</evidence>
<feature type="compositionally biased region" description="Acidic residues" evidence="1">
    <location>
        <begin position="68"/>
        <end position="91"/>
    </location>
</feature>
<gene>
    <name evidence="2" type="ORF">LSTR_LSTR013696</name>
</gene>
<feature type="region of interest" description="Disordered" evidence="1">
    <location>
        <begin position="140"/>
        <end position="164"/>
    </location>
</feature>
<feature type="region of interest" description="Disordered" evidence="1">
    <location>
        <begin position="68"/>
        <end position="125"/>
    </location>
</feature>
<feature type="compositionally biased region" description="Acidic residues" evidence="1">
    <location>
        <begin position="144"/>
        <end position="156"/>
    </location>
</feature>
<feature type="region of interest" description="Disordered" evidence="1">
    <location>
        <begin position="1"/>
        <end position="55"/>
    </location>
</feature>
<reference evidence="2 3" key="1">
    <citation type="journal article" date="2017" name="Gigascience">
        <title>Genome sequence of the small brown planthopper, Laodelphax striatellus.</title>
        <authorList>
            <person name="Zhu J."/>
            <person name="Jiang F."/>
            <person name="Wang X."/>
            <person name="Yang P."/>
            <person name="Bao Y."/>
            <person name="Zhao W."/>
            <person name="Wang W."/>
            <person name="Lu H."/>
            <person name="Wang Q."/>
            <person name="Cui N."/>
            <person name="Li J."/>
            <person name="Chen X."/>
            <person name="Luo L."/>
            <person name="Yu J."/>
            <person name="Kang L."/>
            <person name="Cui F."/>
        </authorList>
    </citation>
    <scope>NUCLEOTIDE SEQUENCE [LARGE SCALE GENOMIC DNA]</scope>
    <source>
        <strain evidence="2">Lst14</strain>
    </source>
</reference>